<dbReference type="PANTHER" id="PTHR30069">
    <property type="entry name" value="TONB-DEPENDENT OUTER MEMBRANE RECEPTOR"/>
    <property type="match status" value="1"/>
</dbReference>
<dbReference type="InterPro" id="IPR012910">
    <property type="entry name" value="Plug_dom"/>
</dbReference>
<dbReference type="EMBL" id="SNRY01005807">
    <property type="protein sequence ID" value="KAA6314056.1"/>
    <property type="molecule type" value="Genomic_DNA"/>
</dbReference>
<accession>A0A5J4PWN0</accession>
<dbReference type="InterPro" id="IPR037066">
    <property type="entry name" value="Plug_dom_sf"/>
</dbReference>
<dbReference type="SUPFAM" id="SSF56935">
    <property type="entry name" value="Porins"/>
    <property type="match status" value="1"/>
</dbReference>
<dbReference type="InterPro" id="IPR039426">
    <property type="entry name" value="TonB-dep_rcpt-like"/>
</dbReference>
<dbReference type="Pfam" id="PF07715">
    <property type="entry name" value="Plug"/>
    <property type="match status" value="1"/>
</dbReference>
<dbReference type="GO" id="GO:0015344">
    <property type="term" value="F:siderophore uptake transmembrane transporter activity"/>
    <property type="evidence" value="ECO:0007669"/>
    <property type="project" value="TreeGrafter"/>
</dbReference>
<feature type="non-terminal residue" evidence="3">
    <location>
        <position position="180"/>
    </location>
</feature>
<reference evidence="3" key="1">
    <citation type="submission" date="2019-03" db="EMBL/GenBank/DDBJ databases">
        <title>Single cell metagenomics reveals metabolic interactions within the superorganism composed of flagellate Streblomastix strix and complex community of Bacteroidetes bacteria on its surface.</title>
        <authorList>
            <person name="Treitli S.C."/>
            <person name="Kolisko M."/>
            <person name="Husnik F."/>
            <person name="Keeling P."/>
            <person name="Hampl V."/>
        </authorList>
    </citation>
    <scope>NUCLEOTIDE SEQUENCE</scope>
    <source>
        <strain evidence="3">STM</strain>
    </source>
</reference>
<dbReference type="AlphaFoldDB" id="A0A5J4PWN0"/>
<feature type="domain" description="TonB-dependent receptor plug" evidence="2">
    <location>
        <begin position="57"/>
        <end position="149"/>
    </location>
</feature>
<comment type="caution">
    <text evidence="3">The sequence shown here is derived from an EMBL/GenBank/DDBJ whole genome shotgun (WGS) entry which is preliminary data.</text>
</comment>
<name>A0A5J4PWN0_9ZZZZ</name>
<gene>
    <name evidence="3" type="ORF">EZS27_035273</name>
</gene>
<sequence length="180" mass="20023">MNKHRIFIQTKRKWIAYIGMFLPVFVYAQNQKIDTTRVYPLSEITVSQRHQTREVRTVTPIQIFSGEQLKKLNVLQLSDAVKHFAGVTVKDYGGIGGLKTVSLRSLGAGHTSVGYDGITLNDMQTGQIDLSRISMENIAQLTLTNGQSDDIFQPARFFASAGILNIQTITPSFTGEKSTK</sequence>
<dbReference type="GO" id="GO:0009279">
    <property type="term" value="C:cell outer membrane"/>
    <property type="evidence" value="ECO:0007669"/>
    <property type="project" value="TreeGrafter"/>
</dbReference>
<protein>
    <submittedName>
        <fullName evidence="3">TonB-dependent receptor</fullName>
    </submittedName>
</protein>
<keyword evidence="3" id="KW-0675">Receptor</keyword>
<evidence type="ECO:0000256" key="1">
    <source>
        <dbReference type="ARBA" id="ARBA00022729"/>
    </source>
</evidence>
<keyword evidence="1" id="KW-0732">Signal</keyword>
<proteinExistence type="predicted"/>
<dbReference type="Gene3D" id="2.170.130.10">
    <property type="entry name" value="TonB-dependent receptor, plug domain"/>
    <property type="match status" value="1"/>
</dbReference>
<dbReference type="PROSITE" id="PS52016">
    <property type="entry name" value="TONB_DEPENDENT_REC_3"/>
    <property type="match status" value="1"/>
</dbReference>
<dbReference type="PANTHER" id="PTHR30069:SF29">
    <property type="entry name" value="HEMOGLOBIN AND HEMOGLOBIN-HAPTOGLOBIN-BINDING PROTEIN 1-RELATED"/>
    <property type="match status" value="1"/>
</dbReference>
<evidence type="ECO:0000259" key="2">
    <source>
        <dbReference type="Pfam" id="PF07715"/>
    </source>
</evidence>
<evidence type="ECO:0000313" key="3">
    <source>
        <dbReference type="EMBL" id="KAA6314056.1"/>
    </source>
</evidence>
<dbReference type="GO" id="GO:0044718">
    <property type="term" value="P:siderophore transmembrane transport"/>
    <property type="evidence" value="ECO:0007669"/>
    <property type="project" value="TreeGrafter"/>
</dbReference>
<organism evidence="3">
    <name type="scientific">termite gut metagenome</name>
    <dbReference type="NCBI Taxonomy" id="433724"/>
    <lineage>
        <taxon>unclassified sequences</taxon>
        <taxon>metagenomes</taxon>
        <taxon>organismal metagenomes</taxon>
    </lineage>
</organism>